<dbReference type="GO" id="GO:0004674">
    <property type="term" value="F:protein serine/threonine kinase activity"/>
    <property type="evidence" value="ECO:0007669"/>
    <property type="project" value="TreeGrafter"/>
</dbReference>
<evidence type="ECO:0000313" key="3">
    <source>
        <dbReference type="Proteomes" id="UP000054538"/>
    </source>
</evidence>
<dbReference type="SUPFAM" id="SSF56112">
    <property type="entry name" value="Protein kinase-like (PK-like)"/>
    <property type="match status" value="1"/>
</dbReference>
<sequence>MALEHRASRPAIGGNSLLTTIRQLLGVSSSSARHDQEDSIRAAIISAVVSTEVGAQNGTNKTASLTFSRPPHDVTEYIKRRLPYPDDTSGFSDIFRCVLDKPGEPMKTVAVKAFKVPGIGRSPEVLQTHAKKLRGEIHIWSRLDHPNVLRLYGIADGFSHLPALVSQWAENGTLTQYLEGPGRDISKDERTLILVRVAKALHYIHSEHVVHGDLTGSNILINGDGQPLISDFGLSSILREYDETSYFHSGKPGALRWAAPELLAQSPESPPTIQSDVYSFGCVMLLTLSGQVPYNEIRDIHLAYAKINGIRPRRPTGLPIEDAHWNMIEVCTDSTPNNRPVLPDIIDYLARQRA</sequence>
<dbReference type="InterPro" id="IPR051681">
    <property type="entry name" value="Ser/Thr_Kinases-Pseudokinases"/>
</dbReference>
<dbReference type="PANTHER" id="PTHR44329">
    <property type="entry name" value="SERINE/THREONINE-PROTEIN KINASE TNNI3K-RELATED"/>
    <property type="match status" value="1"/>
</dbReference>
<dbReference type="InterPro" id="IPR000719">
    <property type="entry name" value="Prot_kinase_dom"/>
</dbReference>
<proteinExistence type="predicted"/>
<dbReference type="AlphaFoldDB" id="A0A0D0C2A3"/>
<dbReference type="Gene3D" id="1.10.510.10">
    <property type="entry name" value="Transferase(Phosphotransferase) domain 1"/>
    <property type="match status" value="1"/>
</dbReference>
<dbReference type="InterPro" id="IPR011009">
    <property type="entry name" value="Kinase-like_dom_sf"/>
</dbReference>
<evidence type="ECO:0000313" key="2">
    <source>
        <dbReference type="EMBL" id="KIK77312.1"/>
    </source>
</evidence>
<dbReference type="HOGENOM" id="CLU_000288_7_18_1"/>
<feature type="domain" description="Protein kinase" evidence="1">
    <location>
        <begin position="80"/>
        <end position="354"/>
    </location>
</feature>
<reference evidence="2 3" key="1">
    <citation type="submission" date="2014-04" db="EMBL/GenBank/DDBJ databases">
        <authorList>
            <consortium name="DOE Joint Genome Institute"/>
            <person name="Kuo A."/>
            <person name="Kohler A."/>
            <person name="Jargeat P."/>
            <person name="Nagy L.G."/>
            <person name="Floudas D."/>
            <person name="Copeland A."/>
            <person name="Barry K.W."/>
            <person name="Cichocki N."/>
            <person name="Veneault-Fourrey C."/>
            <person name="LaButti K."/>
            <person name="Lindquist E.A."/>
            <person name="Lipzen A."/>
            <person name="Lundell T."/>
            <person name="Morin E."/>
            <person name="Murat C."/>
            <person name="Sun H."/>
            <person name="Tunlid A."/>
            <person name="Henrissat B."/>
            <person name="Grigoriev I.V."/>
            <person name="Hibbett D.S."/>
            <person name="Martin F."/>
            <person name="Nordberg H.P."/>
            <person name="Cantor M.N."/>
            <person name="Hua S.X."/>
        </authorList>
    </citation>
    <scope>NUCLEOTIDE SEQUENCE [LARGE SCALE GENOMIC DNA]</scope>
    <source>
        <strain evidence="2 3">Ve08.2h10</strain>
    </source>
</reference>
<dbReference type="OrthoDB" id="346907at2759"/>
<dbReference type="PROSITE" id="PS50011">
    <property type="entry name" value="PROTEIN_KINASE_DOM"/>
    <property type="match status" value="1"/>
</dbReference>
<dbReference type="InterPro" id="IPR001245">
    <property type="entry name" value="Ser-Thr/Tyr_kinase_cat_dom"/>
</dbReference>
<dbReference type="EMBL" id="KN827051">
    <property type="protein sequence ID" value="KIK77312.1"/>
    <property type="molecule type" value="Genomic_DNA"/>
</dbReference>
<dbReference type="InterPro" id="IPR008266">
    <property type="entry name" value="Tyr_kinase_AS"/>
</dbReference>
<keyword evidence="3" id="KW-1185">Reference proteome</keyword>
<dbReference type="PANTHER" id="PTHR44329:SF214">
    <property type="entry name" value="PROTEIN KINASE DOMAIN-CONTAINING PROTEIN"/>
    <property type="match status" value="1"/>
</dbReference>
<gene>
    <name evidence="2" type="ORF">PAXRUDRAFT_387447</name>
</gene>
<dbReference type="InParanoid" id="A0A0D0C2A3"/>
<dbReference type="Pfam" id="PF07714">
    <property type="entry name" value="PK_Tyr_Ser-Thr"/>
    <property type="match status" value="1"/>
</dbReference>
<reference evidence="3" key="2">
    <citation type="submission" date="2015-01" db="EMBL/GenBank/DDBJ databases">
        <title>Evolutionary Origins and Diversification of the Mycorrhizal Mutualists.</title>
        <authorList>
            <consortium name="DOE Joint Genome Institute"/>
            <consortium name="Mycorrhizal Genomics Consortium"/>
            <person name="Kohler A."/>
            <person name="Kuo A."/>
            <person name="Nagy L.G."/>
            <person name="Floudas D."/>
            <person name="Copeland A."/>
            <person name="Barry K.W."/>
            <person name="Cichocki N."/>
            <person name="Veneault-Fourrey C."/>
            <person name="LaButti K."/>
            <person name="Lindquist E.A."/>
            <person name="Lipzen A."/>
            <person name="Lundell T."/>
            <person name="Morin E."/>
            <person name="Murat C."/>
            <person name="Riley R."/>
            <person name="Ohm R."/>
            <person name="Sun H."/>
            <person name="Tunlid A."/>
            <person name="Henrissat B."/>
            <person name="Grigoriev I.V."/>
            <person name="Hibbett D.S."/>
            <person name="Martin F."/>
        </authorList>
    </citation>
    <scope>NUCLEOTIDE SEQUENCE [LARGE SCALE GENOMIC DNA]</scope>
    <source>
        <strain evidence="3">Ve08.2h10</strain>
    </source>
</reference>
<accession>A0A0D0C2A3</accession>
<dbReference type="Proteomes" id="UP000054538">
    <property type="component" value="Unassembled WGS sequence"/>
</dbReference>
<evidence type="ECO:0000259" key="1">
    <source>
        <dbReference type="PROSITE" id="PS50011"/>
    </source>
</evidence>
<dbReference type="STRING" id="930991.A0A0D0C2A3"/>
<dbReference type="GO" id="GO:0005524">
    <property type="term" value="F:ATP binding"/>
    <property type="evidence" value="ECO:0007669"/>
    <property type="project" value="InterPro"/>
</dbReference>
<organism evidence="2 3">
    <name type="scientific">Paxillus rubicundulus Ve08.2h10</name>
    <dbReference type="NCBI Taxonomy" id="930991"/>
    <lineage>
        <taxon>Eukaryota</taxon>
        <taxon>Fungi</taxon>
        <taxon>Dikarya</taxon>
        <taxon>Basidiomycota</taxon>
        <taxon>Agaricomycotina</taxon>
        <taxon>Agaricomycetes</taxon>
        <taxon>Agaricomycetidae</taxon>
        <taxon>Boletales</taxon>
        <taxon>Paxilineae</taxon>
        <taxon>Paxillaceae</taxon>
        <taxon>Paxillus</taxon>
    </lineage>
</organism>
<dbReference type="PROSITE" id="PS00109">
    <property type="entry name" value="PROTEIN_KINASE_TYR"/>
    <property type="match status" value="1"/>
</dbReference>
<protein>
    <recommendedName>
        <fullName evidence="1">Protein kinase domain-containing protein</fullName>
    </recommendedName>
</protein>
<name>A0A0D0C2A3_9AGAM</name>